<dbReference type="Pfam" id="PF13845">
    <property type="entry name" value="Septum_form"/>
    <property type="match status" value="1"/>
</dbReference>
<organism evidence="3 4">
    <name type="scientific">Nocardioides conyzicola</name>
    <dbReference type="NCBI Taxonomy" id="1651781"/>
    <lineage>
        <taxon>Bacteria</taxon>
        <taxon>Bacillati</taxon>
        <taxon>Actinomycetota</taxon>
        <taxon>Actinomycetes</taxon>
        <taxon>Propionibacteriales</taxon>
        <taxon>Nocardioidaceae</taxon>
        <taxon>Nocardioides</taxon>
    </lineage>
</organism>
<dbReference type="Proteomes" id="UP001499974">
    <property type="component" value="Unassembled WGS sequence"/>
</dbReference>
<name>A0ABP8XGF6_9ACTN</name>
<sequence>MTRALRCLGVTAVLVLLAGLLGVGPASAGETDPDPLAGAPAVGACYDLTLKQAYGHSSPKPAVECTGDETMFVTAVGEVPASFDWADVNWKKFPAAMSRKLTTTCDPATKKLLGTPTRRALTLWDSYWFAPNKREIAAGARWFSCSVALTSSTKLLDLPAAGPAKITGSIPDAVARCAKAVKGGFAAVACSASHQYRTTFSKVVRGKATDKSVLKAANRTCPRHVVSREWLYRTSWVTRTTFVLACSNKTRH</sequence>
<feature type="domain" description="Septum formation-related" evidence="2">
    <location>
        <begin position="44"/>
        <end position="205"/>
    </location>
</feature>
<proteinExistence type="predicted"/>
<protein>
    <recommendedName>
        <fullName evidence="2">Septum formation-related domain-containing protein</fullName>
    </recommendedName>
</protein>
<dbReference type="EMBL" id="BAABKM010000002">
    <property type="protein sequence ID" value="GAA4707639.1"/>
    <property type="molecule type" value="Genomic_DNA"/>
</dbReference>
<gene>
    <name evidence="3" type="ORF">GCM10023349_27700</name>
</gene>
<feature type="signal peptide" evidence="1">
    <location>
        <begin position="1"/>
        <end position="28"/>
    </location>
</feature>
<reference evidence="4" key="1">
    <citation type="journal article" date="2019" name="Int. J. Syst. Evol. Microbiol.">
        <title>The Global Catalogue of Microorganisms (GCM) 10K type strain sequencing project: providing services to taxonomists for standard genome sequencing and annotation.</title>
        <authorList>
            <consortium name="The Broad Institute Genomics Platform"/>
            <consortium name="The Broad Institute Genome Sequencing Center for Infectious Disease"/>
            <person name="Wu L."/>
            <person name="Ma J."/>
        </authorList>
    </citation>
    <scope>NUCLEOTIDE SEQUENCE [LARGE SCALE GENOMIC DNA]</scope>
    <source>
        <strain evidence="4">JCM 18531</strain>
    </source>
</reference>
<feature type="chain" id="PRO_5045041280" description="Septum formation-related domain-containing protein" evidence="1">
    <location>
        <begin position="29"/>
        <end position="252"/>
    </location>
</feature>
<comment type="caution">
    <text evidence="3">The sequence shown here is derived from an EMBL/GenBank/DDBJ whole genome shotgun (WGS) entry which is preliminary data.</text>
</comment>
<keyword evidence="4" id="KW-1185">Reference proteome</keyword>
<keyword evidence="1" id="KW-0732">Signal</keyword>
<dbReference type="RefSeq" id="WP_345521919.1">
    <property type="nucleotide sequence ID" value="NZ_BAABKM010000002.1"/>
</dbReference>
<accession>A0ABP8XGF6</accession>
<evidence type="ECO:0000259" key="2">
    <source>
        <dbReference type="Pfam" id="PF13845"/>
    </source>
</evidence>
<dbReference type="InterPro" id="IPR026004">
    <property type="entry name" value="Septum_form"/>
</dbReference>
<evidence type="ECO:0000313" key="3">
    <source>
        <dbReference type="EMBL" id="GAA4707639.1"/>
    </source>
</evidence>
<evidence type="ECO:0000256" key="1">
    <source>
        <dbReference type="SAM" id="SignalP"/>
    </source>
</evidence>
<evidence type="ECO:0000313" key="4">
    <source>
        <dbReference type="Proteomes" id="UP001499974"/>
    </source>
</evidence>